<reference evidence="3 4" key="1">
    <citation type="journal article" date="2023" name="BMC Biotechnol.">
        <title>Vitis rotundifolia cv Carlos genome sequencing.</title>
        <authorList>
            <person name="Huff M."/>
            <person name="Hulse-Kemp A."/>
            <person name="Scheffler B."/>
            <person name="Youngblood R."/>
            <person name="Simpson S."/>
            <person name="Babiker E."/>
            <person name="Staton M."/>
        </authorList>
    </citation>
    <scope>NUCLEOTIDE SEQUENCE [LARGE SCALE GENOMIC DNA]</scope>
    <source>
        <tissue evidence="3">Leaf</tissue>
    </source>
</reference>
<dbReference type="Proteomes" id="UP001168098">
    <property type="component" value="Unassembled WGS sequence"/>
</dbReference>
<dbReference type="InterPro" id="IPR056059">
    <property type="entry name" value="DUF7642"/>
</dbReference>
<dbReference type="Pfam" id="PF24649">
    <property type="entry name" value="DUF7642"/>
    <property type="match status" value="1"/>
</dbReference>
<organism evidence="3 4">
    <name type="scientific">Vitis rotundifolia</name>
    <name type="common">Muscadine grape</name>
    <dbReference type="NCBI Taxonomy" id="103349"/>
    <lineage>
        <taxon>Eukaryota</taxon>
        <taxon>Viridiplantae</taxon>
        <taxon>Streptophyta</taxon>
        <taxon>Embryophyta</taxon>
        <taxon>Tracheophyta</taxon>
        <taxon>Spermatophyta</taxon>
        <taxon>Magnoliopsida</taxon>
        <taxon>eudicotyledons</taxon>
        <taxon>Gunneridae</taxon>
        <taxon>Pentapetalae</taxon>
        <taxon>rosids</taxon>
        <taxon>Vitales</taxon>
        <taxon>Vitaceae</taxon>
        <taxon>Viteae</taxon>
        <taxon>Vitis</taxon>
    </lineage>
</organism>
<feature type="transmembrane region" description="Helical" evidence="1">
    <location>
        <begin position="38"/>
        <end position="61"/>
    </location>
</feature>
<dbReference type="PANTHER" id="PTHR35410:SF2">
    <property type="entry name" value="OS02G0640200 PROTEIN"/>
    <property type="match status" value="1"/>
</dbReference>
<dbReference type="EMBL" id="JARBHA010000018">
    <property type="protein sequence ID" value="KAJ9675313.1"/>
    <property type="molecule type" value="Genomic_DNA"/>
</dbReference>
<feature type="transmembrane region" description="Helical" evidence="1">
    <location>
        <begin position="123"/>
        <end position="144"/>
    </location>
</feature>
<keyword evidence="1" id="KW-0812">Transmembrane</keyword>
<comment type="caution">
    <text evidence="3">The sequence shown here is derived from an EMBL/GenBank/DDBJ whole genome shotgun (WGS) entry which is preliminary data.</text>
</comment>
<sequence>MSHTESLSKLGLSKDLLLSDPESEVDKDDKNNLQYNTIIWMSISLLLVLAWGVGIIMLLYLPFKKYVLHKYISSYKLHVTSTQTVYKVSIPSYIPFWGDVIVKKQVPLSLVIDIIIEKSCIPLVFSMCIILWYFLCMFEFFMFITLLVEHLFWLVIYIMFHLSFYCFPLNLMATHPFLGTPTVLTSGGSTKFTPVTHRLMAPRNLCCSSLKQNWVEKSHTSEW</sequence>
<protein>
    <recommendedName>
        <fullName evidence="2">DUF7642 domain-containing protein</fullName>
    </recommendedName>
</protein>
<evidence type="ECO:0000259" key="2">
    <source>
        <dbReference type="Pfam" id="PF24649"/>
    </source>
</evidence>
<gene>
    <name evidence="3" type="ORF">PVL29_024314</name>
</gene>
<evidence type="ECO:0000313" key="3">
    <source>
        <dbReference type="EMBL" id="KAJ9675313.1"/>
    </source>
</evidence>
<evidence type="ECO:0000256" key="1">
    <source>
        <dbReference type="SAM" id="Phobius"/>
    </source>
</evidence>
<accession>A0AA38YRP6</accession>
<keyword evidence="4" id="KW-1185">Reference proteome</keyword>
<evidence type="ECO:0000313" key="4">
    <source>
        <dbReference type="Proteomes" id="UP001168098"/>
    </source>
</evidence>
<dbReference type="PANTHER" id="PTHR35410">
    <property type="entry name" value="EXPRESSED PROTEIN"/>
    <property type="match status" value="1"/>
</dbReference>
<feature type="transmembrane region" description="Helical" evidence="1">
    <location>
        <begin position="150"/>
        <end position="167"/>
    </location>
</feature>
<proteinExistence type="predicted"/>
<name>A0AA38YRP6_VITRO</name>
<keyword evidence="1" id="KW-0472">Membrane</keyword>
<dbReference type="AlphaFoldDB" id="A0AA38YRP6"/>
<feature type="domain" description="DUF7642" evidence="2">
    <location>
        <begin position="71"/>
        <end position="127"/>
    </location>
</feature>
<keyword evidence="1" id="KW-1133">Transmembrane helix</keyword>